<evidence type="ECO:0000259" key="1">
    <source>
        <dbReference type="Pfam" id="PF12774"/>
    </source>
</evidence>
<dbReference type="GO" id="GO:0005524">
    <property type="term" value="F:ATP binding"/>
    <property type="evidence" value="ECO:0007669"/>
    <property type="project" value="InterPro"/>
</dbReference>
<dbReference type="GO" id="GO:0051959">
    <property type="term" value="F:dynein light intermediate chain binding"/>
    <property type="evidence" value="ECO:0007669"/>
    <property type="project" value="InterPro"/>
</dbReference>
<dbReference type="PANTHER" id="PTHR46961:SF5">
    <property type="entry name" value="DYNEIN AXONEMAL HEAVY CHAIN 1"/>
    <property type="match status" value="1"/>
</dbReference>
<feature type="domain" description="Dynein heavy chain hydrolytic ATP-binding dynein motor region" evidence="1">
    <location>
        <begin position="258"/>
        <end position="293"/>
    </location>
</feature>
<dbReference type="GO" id="GO:0007018">
    <property type="term" value="P:microtubule-based movement"/>
    <property type="evidence" value="ECO:0007669"/>
    <property type="project" value="InterPro"/>
</dbReference>
<dbReference type="GO" id="GO:0045505">
    <property type="term" value="F:dynein intermediate chain binding"/>
    <property type="evidence" value="ECO:0007669"/>
    <property type="project" value="InterPro"/>
</dbReference>
<reference evidence="2" key="1">
    <citation type="journal article" date="2010" name="ISME J.">
        <title>Metagenome of the Mediterranean deep chlorophyll maximum studied by direct and fosmid library 454 pyrosequencing.</title>
        <authorList>
            <person name="Ghai R."/>
            <person name="Martin-Cuadrado A.B."/>
            <person name="Molto A.G."/>
            <person name="Heredia I.G."/>
            <person name="Cabrera R."/>
            <person name="Martin J."/>
            <person name="Verdu M."/>
            <person name="Deschamps P."/>
            <person name="Moreira D."/>
            <person name="Lopez-Garcia P."/>
            <person name="Mira A."/>
            <person name="Rodriguez-Valera F."/>
        </authorList>
    </citation>
    <scope>NUCLEOTIDE SEQUENCE</scope>
</reference>
<dbReference type="EMBL" id="GU943086">
    <property type="protein sequence ID" value="ADD95710.1"/>
    <property type="molecule type" value="Genomic_DNA"/>
</dbReference>
<dbReference type="AlphaFoldDB" id="D6PJ09"/>
<protein>
    <recommendedName>
        <fullName evidence="1">Dynein heavy chain hydrolytic ATP-binding dynein motor region domain-containing protein</fullName>
    </recommendedName>
</protein>
<sequence>MKRAATETNLHDKPAIPIAIKKNNFMRGPNSPSSATQQQSIAGGLGNERGFQFSNARYGSKYDDLGELEMLKEAQANELDPKVFVPHVTAPGHTPRPVAIRRIKSEYLSQDLTTLIEDAHKQMNNIAEVKPDAFKQPESTAWLTRLPIGVFDDDAFEMYDLEKWVQYKSHCRAFDTVTNAWRPARAVAIVYPGAASKEKCKVVGIEVHFDDTGCQSPHSAILERLNVCFDAESPVQFANRVAAAYRARRIAVASVREYGYEYLGNSFRLVITPLTDKCYLTLMGALQMVLGGAC</sequence>
<evidence type="ECO:0000313" key="2">
    <source>
        <dbReference type="EMBL" id="ADD95710.1"/>
    </source>
</evidence>
<organism evidence="2">
    <name type="scientific">uncultured organism MedDCM-OCT-S04-C107</name>
    <dbReference type="NCBI Taxonomy" id="743606"/>
    <lineage>
        <taxon>unclassified sequences</taxon>
        <taxon>environmental samples</taxon>
    </lineage>
</organism>
<accession>D6PJ09</accession>
<proteinExistence type="predicted"/>
<dbReference type="PANTHER" id="PTHR46961">
    <property type="entry name" value="DYNEIN HEAVY CHAIN 1, AXONEMAL-LIKE PROTEIN"/>
    <property type="match status" value="1"/>
</dbReference>
<dbReference type="InterPro" id="IPR035699">
    <property type="entry name" value="AAA_6"/>
</dbReference>
<dbReference type="Pfam" id="PF12774">
    <property type="entry name" value="AAA_6"/>
    <property type="match status" value="1"/>
</dbReference>
<name>D6PJ09_9ZZZZ</name>
<dbReference type="InterPro" id="IPR026983">
    <property type="entry name" value="DHC"/>
</dbReference>